<dbReference type="Proteomes" id="UP000789833">
    <property type="component" value="Unassembled WGS sequence"/>
</dbReference>
<evidence type="ECO:0000256" key="4">
    <source>
        <dbReference type="ARBA" id="ARBA00022729"/>
    </source>
</evidence>
<evidence type="ECO:0000256" key="2">
    <source>
        <dbReference type="ARBA" id="ARBA00007886"/>
    </source>
</evidence>
<evidence type="ECO:0000256" key="1">
    <source>
        <dbReference type="ARBA" id="ARBA00004635"/>
    </source>
</evidence>
<feature type="domain" description="Spore germination GerAC-like C-terminal" evidence="8">
    <location>
        <begin position="207"/>
        <end position="376"/>
    </location>
</feature>
<keyword evidence="6" id="KW-0564">Palmitate</keyword>
<keyword evidence="3" id="KW-0309">Germination</keyword>
<organism evidence="10 11">
    <name type="scientific">Sutcliffiella rhizosphaerae</name>
    <dbReference type="NCBI Taxonomy" id="2880967"/>
    <lineage>
        <taxon>Bacteria</taxon>
        <taxon>Bacillati</taxon>
        <taxon>Bacillota</taxon>
        <taxon>Bacilli</taxon>
        <taxon>Bacillales</taxon>
        <taxon>Bacillaceae</taxon>
        <taxon>Sutcliffiella</taxon>
    </lineage>
</organism>
<reference evidence="10 11" key="1">
    <citation type="submission" date="2021-10" db="EMBL/GenBank/DDBJ databases">
        <authorList>
            <person name="Criscuolo A."/>
        </authorList>
    </citation>
    <scope>NUCLEOTIDE SEQUENCE [LARGE SCALE GENOMIC DNA]</scope>
    <source>
        <strain evidence="11">CIP 111883</strain>
    </source>
</reference>
<sequence length="379" mass="42084">MLLQRKFVRLLIVLLSFTLLTGCWDQKLLKDLKLVFIIGLDKGEDGQIISNVAIRESKTLSVGGKPGEASVAVVEGIGTTISDTRLSLDRKIPGQFSPSKMRVCLIGEELATEDLYSLLDILYRDPAAPLGAKLAIVEGTAGEIINMRSIKETLLTEAISDLLITSEEDTLAVNETVQTVCPIMFDPTGDFSLPVLKKTETKDVELTGVALFNDKVYTGVKLDAEQSTLLILLMGKKGKQAQLNIVVHPEEQNFQNRHLMIGIKDVKRKVKSVVRSSTDIKIDMDLNLTAYVMEYPKDGLISKKKVKELEKKVSQTIEEKVVEVVGIIQEANSDVLRTGQEVKIHHYDVWKKINWKEVYPNIEINPTVTVDIKGTGIIN</sequence>
<dbReference type="InterPro" id="IPR008844">
    <property type="entry name" value="Spore_GerAC-like"/>
</dbReference>
<comment type="subcellular location">
    <subcellularLocation>
        <location evidence="1">Membrane</location>
        <topology evidence="1">Lipid-anchor</topology>
    </subcellularLocation>
</comment>
<dbReference type="PANTHER" id="PTHR35789:SF1">
    <property type="entry name" value="SPORE GERMINATION PROTEIN B3"/>
    <property type="match status" value="1"/>
</dbReference>
<keyword evidence="7" id="KW-0449">Lipoprotein</keyword>
<keyword evidence="11" id="KW-1185">Reference proteome</keyword>
<dbReference type="InterPro" id="IPR046953">
    <property type="entry name" value="Spore_GerAC-like_C"/>
</dbReference>
<accession>A0ABM8YKS0</accession>
<dbReference type="InterPro" id="IPR057336">
    <property type="entry name" value="GerAC_N"/>
</dbReference>
<evidence type="ECO:0000313" key="10">
    <source>
        <dbReference type="EMBL" id="CAG9620518.1"/>
    </source>
</evidence>
<evidence type="ECO:0000256" key="7">
    <source>
        <dbReference type="ARBA" id="ARBA00023288"/>
    </source>
</evidence>
<comment type="caution">
    <text evidence="10">The sequence shown here is derived from an EMBL/GenBank/DDBJ whole genome shotgun (WGS) entry which is preliminary data.</text>
</comment>
<evidence type="ECO:0000256" key="6">
    <source>
        <dbReference type="ARBA" id="ARBA00023139"/>
    </source>
</evidence>
<dbReference type="EMBL" id="CAKJTJ010000005">
    <property type="protein sequence ID" value="CAG9620518.1"/>
    <property type="molecule type" value="Genomic_DNA"/>
</dbReference>
<evidence type="ECO:0000256" key="3">
    <source>
        <dbReference type="ARBA" id="ARBA00022544"/>
    </source>
</evidence>
<evidence type="ECO:0000259" key="8">
    <source>
        <dbReference type="Pfam" id="PF05504"/>
    </source>
</evidence>
<comment type="similarity">
    <text evidence="2">Belongs to the GerABKC lipoprotein family.</text>
</comment>
<protein>
    <submittedName>
        <fullName evidence="10">Spore germination protein A3</fullName>
    </submittedName>
</protein>
<dbReference type="NCBIfam" id="TIGR02887">
    <property type="entry name" value="spore_ger_x_C"/>
    <property type="match status" value="1"/>
</dbReference>
<evidence type="ECO:0000256" key="5">
    <source>
        <dbReference type="ARBA" id="ARBA00023136"/>
    </source>
</evidence>
<gene>
    <name evidence="10" type="primary">gerAC</name>
    <name evidence="10" type="ORF">BACCIP111883_01287</name>
</gene>
<dbReference type="Pfam" id="PF25198">
    <property type="entry name" value="Spore_GerAC_N"/>
    <property type="match status" value="1"/>
</dbReference>
<dbReference type="PANTHER" id="PTHR35789">
    <property type="entry name" value="SPORE GERMINATION PROTEIN B3"/>
    <property type="match status" value="1"/>
</dbReference>
<evidence type="ECO:0000259" key="9">
    <source>
        <dbReference type="Pfam" id="PF25198"/>
    </source>
</evidence>
<keyword evidence="4" id="KW-0732">Signal</keyword>
<dbReference type="InterPro" id="IPR038501">
    <property type="entry name" value="Spore_GerAC_C_sf"/>
</dbReference>
<dbReference type="RefSeq" id="WP_230500441.1">
    <property type="nucleotide sequence ID" value="NZ_CAKJTJ010000005.1"/>
</dbReference>
<name>A0ABM8YKS0_9BACI</name>
<feature type="domain" description="Spore germination protein N-terminal" evidence="9">
    <location>
        <begin position="25"/>
        <end position="197"/>
    </location>
</feature>
<evidence type="ECO:0000313" key="11">
    <source>
        <dbReference type="Proteomes" id="UP000789833"/>
    </source>
</evidence>
<dbReference type="PROSITE" id="PS51257">
    <property type="entry name" value="PROKAR_LIPOPROTEIN"/>
    <property type="match status" value="1"/>
</dbReference>
<proteinExistence type="inferred from homology"/>
<dbReference type="Pfam" id="PF05504">
    <property type="entry name" value="Spore_GerAC"/>
    <property type="match status" value="1"/>
</dbReference>
<dbReference type="Gene3D" id="3.30.300.210">
    <property type="entry name" value="Nutrient germinant receptor protein C, domain 3"/>
    <property type="match status" value="1"/>
</dbReference>
<keyword evidence="5" id="KW-0472">Membrane</keyword>